<protein>
    <submittedName>
        <fullName evidence="1">Uncharacterized protein</fullName>
    </submittedName>
</protein>
<dbReference type="RefSeq" id="WP_205213479.1">
    <property type="nucleotide sequence ID" value="NZ_JAFFZP010000012.1"/>
</dbReference>
<dbReference type="EMBL" id="JAFFZP010000012">
    <property type="protein sequence ID" value="MBN0987586.1"/>
    <property type="molecule type" value="Genomic_DNA"/>
</dbReference>
<comment type="caution">
    <text evidence="1">The sequence shown here is derived from an EMBL/GenBank/DDBJ whole genome shotgun (WGS) entry which is preliminary data.</text>
</comment>
<accession>A0ABS2W789</accession>
<evidence type="ECO:0000313" key="1">
    <source>
        <dbReference type="EMBL" id="MBN0987586.1"/>
    </source>
</evidence>
<gene>
    <name evidence="1" type="ORF">JW498_09445</name>
</gene>
<proteinExistence type="predicted"/>
<evidence type="ECO:0000313" key="2">
    <source>
        <dbReference type="Proteomes" id="UP000760472"/>
    </source>
</evidence>
<sequence>MSDLKMLLVHLNPISARLSFWIDRSAPQAFGCLPDGLPALASIIEGDTSAAIIPHPAPYLKAVANGLGIDSALLEVVSPAIAWVETPDGPVAVALVRIMTTDLPEIAAEGGFISLLELLKVPVVERLVFRKAYECLLGD</sequence>
<name>A0ABS2W789_9GAMM</name>
<reference evidence="1 2" key="1">
    <citation type="submission" date="2021-02" db="EMBL/GenBank/DDBJ databases">
        <title>A novel species of genus Amphritea isolated from a fishpond in China.</title>
        <authorList>
            <person name="Lu H."/>
        </authorList>
    </citation>
    <scope>NUCLEOTIDE SEQUENCE [LARGE SCALE GENOMIC DNA]</scope>
    <source>
        <strain evidence="1 2">RP18W</strain>
    </source>
</reference>
<dbReference type="Proteomes" id="UP000760472">
    <property type="component" value="Unassembled WGS sequence"/>
</dbReference>
<organism evidence="1 2">
    <name type="scientific">Amphritea pacifica</name>
    <dbReference type="NCBI Taxonomy" id="2811233"/>
    <lineage>
        <taxon>Bacteria</taxon>
        <taxon>Pseudomonadati</taxon>
        <taxon>Pseudomonadota</taxon>
        <taxon>Gammaproteobacteria</taxon>
        <taxon>Oceanospirillales</taxon>
        <taxon>Oceanospirillaceae</taxon>
        <taxon>Amphritea</taxon>
    </lineage>
</organism>
<keyword evidence="2" id="KW-1185">Reference proteome</keyword>